<evidence type="ECO:0000313" key="5">
    <source>
        <dbReference type="Proteomes" id="UP000652761"/>
    </source>
</evidence>
<dbReference type="Gene3D" id="2.130.10.10">
    <property type="entry name" value="YVTN repeat-like/Quinoprotein amine dehydrogenase"/>
    <property type="match status" value="1"/>
</dbReference>
<name>A0A843UMY4_COLES</name>
<keyword evidence="5" id="KW-1185">Reference proteome</keyword>
<sequence>MLWDVRKSGEKPEPMTDLDGHVGRVSMMHMDPYKVVTGGPDDFYVKVWETDTGALINSLGCCIPHEPEAIVGLSAMAVDGGRIVTGGCGEDPELFCFRDYSQSFIPLSECEENLSSKFWEPLSSPEDNDLAKSVESSLL</sequence>
<dbReference type="OrthoDB" id="727118at2759"/>
<dbReference type="Proteomes" id="UP000652761">
    <property type="component" value="Unassembled WGS sequence"/>
</dbReference>
<proteinExistence type="predicted"/>
<dbReference type="InterPro" id="IPR019775">
    <property type="entry name" value="WD40_repeat_CS"/>
</dbReference>
<dbReference type="InterPro" id="IPR015943">
    <property type="entry name" value="WD40/YVTN_repeat-like_dom_sf"/>
</dbReference>
<dbReference type="InterPro" id="IPR001680">
    <property type="entry name" value="WD40_rpt"/>
</dbReference>
<feature type="non-terminal residue" evidence="4">
    <location>
        <position position="139"/>
    </location>
</feature>
<gene>
    <name evidence="4" type="ORF">Taro_013697</name>
</gene>
<dbReference type="PROSITE" id="PS00678">
    <property type="entry name" value="WD_REPEATS_1"/>
    <property type="match status" value="1"/>
</dbReference>
<dbReference type="PROSITE" id="PS50082">
    <property type="entry name" value="WD_REPEATS_2"/>
    <property type="match status" value="1"/>
</dbReference>
<evidence type="ECO:0000256" key="1">
    <source>
        <dbReference type="ARBA" id="ARBA00022574"/>
    </source>
</evidence>
<organism evidence="4 5">
    <name type="scientific">Colocasia esculenta</name>
    <name type="common">Wild taro</name>
    <name type="synonym">Arum esculentum</name>
    <dbReference type="NCBI Taxonomy" id="4460"/>
    <lineage>
        <taxon>Eukaryota</taxon>
        <taxon>Viridiplantae</taxon>
        <taxon>Streptophyta</taxon>
        <taxon>Embryophyta</taxon>
        <taxon>Tracheophyta</taxon>
        <taxon>Spermatophyta</taxon>
        <taxon>Magnoliopsida</taxon>
        <taxon>Liliopsida</taxon>
        <taxon>Araceae</taxon>
        <taxon>Aroideae</taxon>
        <taxon>Colocasieae</taxon>
        <taxon>Colocasia</taxon>
    </lineage>
</organism>
<protein>
    <submittedName>
        <fullName evidence="4">Uncharacterized protein</fullName>
    </submittedName>
</protein>
<evidence type="ECO:0000256" key="3">
    <source>
        <dbReference type="PROSITE-ProRule" id="PRU00221"/>
    </source>
</evidence>
<keyword evidence="1 3" id="KW-0853">WD repeat</keyword>
<dbReference type="InterPro" id="IPR036322">
    <property type="entry name" value="WD40_repeat_dom_sf"/>
</dbReference>
<comment type="caution">
    <text evidence="4">The sequence shown here is derived from an EMBL/GenBank/DDBJ whole genome shotgun (WGS) entry which is preliminary data.</text>
</comment>
<dbReference type="SUPFAM" id="SSF50978">
    <property type="entry name" value="WD40 repeat-like"/>
    <property type="match status" value="1"/>
</dbReference>
<accession>A0A843UMY4</accession>
<keyword evidence="2" id="KW-0677">Repeat</keyword>
<dbReference type="EMBL" id="NMUH01000555">
    <property type="protein sequence ID" value="MQL81249.1"/>
    <property type="molecule type" value="Genomic_DNA"/>
</dbReference>
<feature type="repeat" description="WD" evidence="3">
    <location>
        <begin position="18"/>
        <end position="58"/>
    </location>
</feature>
<evidence type="ECO:0000313" key="4">
    <source>
        <dbReference type="EMBL" id="MQL81249.1"/>
    </source>
</evidence>
<dbReference type="AlphaFoldDB" id="A0A843UMY4"/>
<reference evidence="4" key="1">
    <citation type="submission" date="2017-07" db="EMBL/GenBank/DDBJ databases">
        <title>Taro Niue Genome Assembly and Annotation.</title>
        <authorList>
            <person name="Atibalentja N."/>
            <person name="Keating K."/>
            <person name="Fields C.J."/>
        </authorList>
    </citation>
    <scope>NUCLEOTIDE SEQUENCE</scope>
    <source>
        <strain evidence="4">Niue_2</strain>
        <tissue evidence="4">Leaf</tissue>
    </source>
</reference>
<evidence type="ECO:0000256" key="2">
    <source>
        <dbReference type="ARBA" id="ARBA00022737"/>
    </source>
</evidence>